<proteinExistence type="predicted"/>
<keyword evidence="2" id="KW-1185">Reference proteome</keyword>
<protein>
    <submittedName>
        <fullName evidence="1">Uncharacterized protein</fullName>
    </submittedName>
</protein>
<evidence type="ECO:0000313" key="2">
    <source>
        <dbReference type="Proteomes" id="UP000823775"/>
    </source>
</evidence>
<dbReference type="EMBL" id="JACEIK010001685">
    <property type="protein sequence ID" value="MCD7471460.1"/>
    <property type="molecule type" value="Genomic_DNA"/>
</dbReference>
<accession>A0ABS8TKT6</accession>
<name>A0ABS8TKT6_DATST</name>
<evidence type="ECO:0000313" key="1">
    <source>
        <dbReference type="EMBL" id="MCD7471460.1"/>
    </source>
</evidence>
<reference evidence="1 2" key="1">
    <citation type="journal article" date="2021" name="BMC Genomics">
        <title>Datura genome reveals duplications of psychoactive alkaloid biosynthetic genes and high mutation rate following tissue culture.</title>
        <authorList>
            <person name="Rajewski A."/>
            <person name="Carter-House D."/>
            <person name="Stajich J."/>
            <person name="Litt A."/>
        </authorList>
    </citation>
    <scope>NUCLEOTIDE SEQUENCE [LARGE SCALE GENOMIC DNA]</scope>
    <source>
        <strain evidence="1">AR-01</strain>
    </source>
</reference>
<gene>
    <name evidence="1" type="ORF">HAX54_011912</name>
</gene>
<organism evidence="1 2">
    <name type="scientific">Datura stramonium</name>
    <name type="common">Jimsonweed</name>
    <name type="synonym">Common thornapple</name>
    <dbReference type="NCBI Taxonomy" id="4076"/>
    <lineage>
        <taxon>Eukaryota</taxon>
        <taxon>Viridiplantae</taxon>
        <taxon>Streptophyta</taxon>
        <taxon>Embryophyta</taxon>
        <taxon>Tracheophyta</taxon>
        <taxon>Spermatophyta</taxon>
        <taxon>Magnoliopsida</taxon>
        <taxon>eudicotyledons</taxon>
        <taxon>Gunneridae</taxon>
        <taxon>Pentapetalae</taxon>
        <taxon>asterids</taxon>
        <taxon>lamiids</taxon>
        <taxon>Solanales</taxon>
        <taxon>Solanaceae</taxon>
        <taxon>Solanoideae</taxon>
        <taxon>Datureae</taxon>
        <taxon>Datura</taxon>
    </lineage>
</organism>
<feature type="non-terminal residue" evidence="1">
    <location>
        <position position="84"/>
    </location>
</feature>
<sequence>MEEYYIAFKEKLSIHAEAQFEVDFFKKAFPDIYDHIGVHDWGPSTKPIDPYFPKLVWKFYASYRERKLLLKHKVRTEALPFLPS</sequence>
<comment type="caution">
    <text evidence="1">The sequence shown here is derived from an EMBL/GenBank/DDBJ whole genome shotgun (WGS) entry which is preliminary data.</text>
</comment>
<dbReference type="Proteomes" id="UP000823775">
    <property type="component" value="Unassembled WGS sequence"/>
</dbReference>